<dbReference type="AlphaFoldDB" id="A0AAD9Z9R9"/>
<sequence length="219" mass="24942">MFLGQVVDSVTMCQVKRLYYFHCNCTMHYRLISRCESRFCLSATFCKANMNQIVASVPFYNPGWCDDCYNERVNAIRELCNIYIGDIYAQGEREGWGTERIEDAVERCYDQEYKELGLFYNAIVEAEERDEMRYRRVLRNEGMDEETRALKEVSDDGDEGRECEATRSDELDVAACFGDDSGESESESESEDCEGPSASGCGFQIRGSTGRTVSLAEDS</sequence>
<keyword evidence="3" id="KW-1185">Reference proteome</keyword>
<comment type="caution">
    <text evidence="2">The sequence shown here is derived from an EMBL/GenBank/DDBJ whole genome shotgun (WGS) entry which is preliminary data.</text>
</comment>
<name>A0AAD9Z9R9_9LECA</name>
<dbReference type="Proteomes" id="UP001276659">
    <property type="component" value="Unassembled WGS sequence"/>
</dbReference>
<protein>
    <submittedName>
        <fullName evidence="2">Uncharacterized protein</fullName>
    </submittedName>
</protein>
<evidence type="ECO:0000256" key="1">
    <source>
        <dbReference type="SAM" id="MobiDB-lite"/>
    </source>
</evidence>
<evidence type="ECO:0000313" key="3">
    <source>
        <dbReference type="Proteomes" id="UP001276659"/>
    </source>
</evidence>
<proteinExistence type="predicted"/>
<organism evidence="2 3">
    <name type="scientific">Lepraria neglecta</name>
    <dbReference type="NCBI Taxonomy" id="209136"/>
    <lineage>
        <taxon>Eukaryota</taxon>
        <taxon>Fungi</taxon>
        <taxon>Dikarya</taxon>
        <taxon>Ascomycota</taxon>
        <taxon>Pezizomycotina</taxon>
        <taxon>Lecanoromycetes</taxon>
        <taxon>OSLEUM clade</taxon>
        <taxon>Lecanoromycetidae</taxon>
        <taxon>Lecanorales</taxon>
        <taxon>Lecanorineae</taxon>
        <taxon>Stereocaulaceae</taxon>
        <taxon>Lepraria</taxon>
    </lineage>
</organism>
<accession>A0AAD9Z9R9</accession>
<evidence type="ECO:0000313" key="2">
    <source>
        <dbReference type="EMBL" id="KAK3173631.1"/>
    </source>
</evidence>
<gene>
    <name evidence="2" type="ORF">OEA41_006963</name>
</gene>
<reference evidence="2" key="1">
    <citation type="submission" date="2022-11" db="EMBL/GenBank/DDBJ databases">
        <title>Chromosomal genome sequence assembly and mating type (MAT) locus characterization of the leprose asexual lichenized fungus Lepraria neglecta (Nyl.) Erichsen.</title>
        <authorList>
            <person name="Allen J.L."/>
            <person name="Pfeffer B."/>
        </authorList>
    </citation>
    <scope>NUCLEOTIDE SEQUENCE</scope>
    <source>
        <strain evidence="2">Allen 5258</strain>
    </source>
</reference>
<dbReference type="EMBL" id="JASNWA010000007">
    <property type="protein sequence ID" value="KAK3173631.1"/>
    <property type="molecule type" value="Genomic_DNA"/>
</dbReference>
<feature type="compositionally biased region" description="Acidic residues" evidence="1">
    <location>
        <begin position="180"/>
        <end position="194"/>
    </location>
</feature>
<feature type="region of interest" description="Disordered" evidence="1">
    <location>
        <begin position="176"/>
        <end position="206"/>
    </location>
</feature>